<reference evidence="2" key="1">
    <citation type="submission" date="2023-03" db="EMBL/GenBank/DDBJ databases">
        <title>Emydomyces testavorans Genome Sequence.</title>
        <authorList>
            <person name="Hoyer L."/>
        </authorList>
    </citation>
    <scope>NUCLEOTIDE SEQUENCE</scope>
    <source>
        <strain evidence="2">16-2883</strain>
    </source>
</reference>
<sequence>MLHCHGLPASHADQSAQRGNLGGSGIFDNVDVFFDTHDCHQLCTHYAMAKRARKVSKSVPAMANHYSVRHRH</sequence>
<accession>A0AAF0DMA2</accession>
<evidence type="ECO:0000313" key="2">
    <source>
        <dbReference type="EMBL" id="WEW60247.1"/>
    </source>
</evidence>
<name>A0AAF0DMA2_9EURO</name>
<protein>
    <submittedName>
        <fullName evidence="2">Uncharacterized protein</fullName>
    </submittedName>
</protein>
<organism evidence="2 3">
    <name type="scientific">Emydomyces testavorans</name>
    <dbReference type="NCBI Taxonomy" id="2070801"/>
    <lineage>
        <taxon>Eukaryota</taxon>
        <taxon>Fungi</taxon>
        <taxon>Dikarya</taxon>
        <taxon>Ascomycota</taxon>
        <taxon>Pezizomycotina</taxon>
        <taxon>Eurotiomycetes</taxon>
        <taxon>Eurotiomycetidae</taxon>
        <taxon>Onygenales</taxon>
        <taxon>Nannizziopsiaceae</taxon>
        <taxon>Emydomyces</taxon>
    </lineage>
</organism>
<feature type="region of interest" description="Disordered" evidence="1">
    <location>
        <begin position="1"/>
        <end position="20"/>
    </location>
</feature>
<dbReference type="EMBL" id="CP120629">
    <property type="protein sequence ID" value="WEW60247.1"/>
    <property type="molecule type" value="Genomic_DNA"/>
</dbReference>
<evidence type="ECO:0000256" key="1">
    <source>
        <dbReference type="SAM" id="MobiDB-lite"/>
    </source>
</evidence>
<gene>
    <name evidence="2" type="ORF">PRK78_005732</name>
</gene>
<evidence type="ECO:0000313" key="3">
    <source>
        <dbReference type="Proteomes" id="UP001219355"/>
    </source>
</evidence>
<dbReference type="AlphaFoldDB" id="A0AAF0DMA2"/>
<keyword evidence="3" id="KW-1185">Reference proteome</keyword>
<proteinExistence type="predicted"/>
<dbReference type="Proteomes" id="UP001219355">
    <property type="component" value="Chromosome 3"/>
</dbReference>